<comment type="similarity">
    <text evidence="1 15 17">Belongs to the HAM1 NTPase family.</text>
</comment>
<dbReference type="PROSITE" id="PS00091">
    <property type="entry name" value="THYMIDYLATE_SYNTHASE"/>
    <property type="match status" value="1"/>
</dbReference>
<feature type="binding site" evidence="15">
    <location>
        <position position="202"/>
    </location>
    <ligand>
        <name>substrate</name>
    </ligand>
</feature>
<dbReference type="Proteomes" id="UP000290624">
    <property type="component" value="Unassembled WGS sequence"/>
</dbReference>
<dbReference type="FunFam" id="3.30.572.10:FF:000013">
    <property type="entry name" value="Thymidylate synthase"/>
    <property type="match status" value="1"/>
</dbReference>
<keyword evidence="6 15" id="KW-0479">Metal-binding</keyword>
<dbReference type="Gene3D" id="3.30.572.10">
    <property type="entry name" value="Thymidylate synthase/dCMP hydroxymethylase domain"/>
    <property type="match status" value="1"/>
</dbReference>
<feature type="compositionally biased region" description="Basic residues" evidence="18">
    <location>
        <begin position="8"/>
        <end position="20"/>
    </location>
</feature>
<dbReference type="GO" id="GO:0035870">
    <property type="term" value="F:dITP diphosphatase activity"/>
    <property type="evidence" value="ECO:0007669"/>
    <property type="project" value="UniProtKB-UniRule"/>
</dbReference>
<evidence type="ECO:0000256" key="18">
    <source>
        <dbReference type="SAM" id="MobiDB-lite"/>
    </source>
</evidence>
<evidence type="ECO:0000256" key="3">
    <source>
        <dbReference type="ARBA" id="ARBA00022490"/>
    </source>
</evidence>
<dbReference type="GO" id="GO:0009146">
    <property type="term" value="P:purine nucleoside triphosphate catabolic process"/>
    <property type="evidence" value="ECO:0007669"/>
    <property type="project" value="UniProtKB-UniRule"/>
</dbReference>
<feature type="active site" evidence="16">
    <location>
        <position position="396"/>
    </location>
</feature>
<dbReference type="CDD" id="cd00351">
    <property type="entry name" value="TS_Pyrimidine_HMase"/>
    <property type="match status" value="1"/>
</dbReference>
<evidence type="ECO:0000256" key="13">
    <source>
        <dbReference type="ARBA" id="ARBA00052017"/>
    </source>
</evidence>
<evidence type="ECO:0000256" key="6">
    <source>
        <dbReference type="ARBA" id="ARBA00022723"/>
    </source>
</evidence>
<evidence type="ECO:0000256" key="11">
    <source>
        <dbReference type="ARBA" id="ARBA00023080"/>
    </source>
</evidence>
<feature type="binding site" evidence="15">
    <location>
        <position position="97"/>
    </location>
    <ligand>
        <name>substrate</name>
    </ligand>
</feature>
<keyword evidence="8 15" id="KW-0547">Nucleotide-binding</keyword>
<evidence type="ECO:0000256" key="9">
    <source>
        <dbReference type="ARBA" id="ARBA00022801"/>
    </source>
</evidence>
<feature type="binding site" description="in other chain" evidence="14">
    <location>
        <begin position="457"/>
        <end position="459"/>
    </location>
    <ligand>
        <name>dUMP</name>
        <dbReference type="ChEBI" id="CHEBI:246422"/>
        <note>ligand shared between dimeric partners</note>
    </ligand>
</feature>
<dbReference type="InterPro" id="IPR020940">
    <property type="entry name" value="Thymidylate_synthase_AS"/>
</dbReference>
<evidence type="ECO:0000256" key="12">
    <source>
        <dbReference type="ARBA" id="ARBA00051875"/>
    </source>
</evidence>
<dbReference type="PANTHER" id="PTHR11548:SF9">
    <property type="entry name" value="THYMIDYLATE SYNTHASE"/>
    <property type="match status" value="1"/>
</dbReference>
<evidence type="ECO:0000256" key="4">
    <source>
        <dbReference type="ARBA" id="ARBA00022603"/>
    </source>
</evidence>
<dbReference type="InterPro" id="IPR020922">
    <property type="entry name" value="dITP/XTP_pyrophosphatase"/>
</dbReference>
<evidence type="ECO:0000256" key="8">
    <source>
        <dbReference type="ARBA" id="ARBA00022741"/>
    </source>
</evidence>
<comment type="pathway">
    <text evidence="14">Pyrimidine metabolism; dTTP biosynthesis.</text>
</comment>
<dbReference type="GO" id="GO:0036220">
    <property type="term" value="F:ITP diphosphatase activity"/>
    <property type="evidence" value="ECO:0007669"/>
    <property type="project" value="UniProtKB-UniRule"/>
</dbReference>
<dbReference type="EC" id="3.6.1.66" evidence="15"/>
<keyword evidence="5 14" id="KW-0808">Transferase</keyword>
<dbReference type="GO" id="GO:0017111">
    <property type="term" value="F:ribonucleoside triphosphate phosphatase activity"/>
    <property type="evidence" value="ECO:0007669"/>
    <property type="project" value="InterPro"/>
</dbReference>
<dbReference type="PANTHER" id="PTHR11548">
    <property type="entry name" value="THYMIDYLATE SYNTHASE 1"/>
    <property type="match status" value="1"/>
</dbReference>
<evidence type="ECO:0000256" key="10">
    <source>
        <dbReference type="ARBA" id="ARBA00022842"/>
    </source>
</evidence>
<feature type="binding site" evidence="15">
    <location>
        <begin position="32"/>
        <end position="37"/>
    </location>
    <ligand>
        <name>substrate</name>
    </ligand>
</feature>
<feature type="binding site" evidence="15">
    <location>
        <position position="96"/>
    </location>
    <ligand>
        <name>Mg(2+)</name>
        <dbReference type="ChEBI" id="CHEBI:18420"/>
    </ligand>
</feature>
<dbReference type="HAMAP" id="MF_01405">
    <property type="entry name" value="Non_canon_purine_NTPase"/>
    <property type="match status" value="1"/>
</dbReference>
<name>A0A4Q2EGW6_9ACTN</name>
<feature type="binding site" description="in other chain" evidence="14">
    <location>
        <begin position="416"/>
        <end position="419"/>
    </location>
    <ligand>
        <name>dUMP</name>
        <dbReference type="ChEBI" id="CHEBI:246422"/>
        <note>ligand shared between dimeric partners</note>
    </ligand>
</feature>
<evidence type="ECO:0000256" key="14">
    <source>
        <dbReference type="HAMAP-Rule" id="MF_00008"/>
    </source>
</evidence>
<comment type="caution">
    <text evidence="20">The sequence shown here is derived from an EMBL/GenBank/DDBJ whole genome shotgun (WGS) entry which is preliminary data.</text>
</comment>
<evidence type="ECO:0000256" key="1">
    <source>
        <dbReference type="ARBA" id="ARBA00008023"/>
    </source>
</evidence>
<feature type="domain" description="Thymidylate synthase/dCMP hydroxymethylase" evidence="19">
    <location>
        <begin position="253"/>
        <end position="514"/>
    </location>
</feature>
<dbReference type="HAMAP" id="MF_00008">
    <property type="entry name" value="Thymidy_synth_bact"/>
    <property type="match status" value="1"/>
</dbReference>
<dbReference type="GO" id="GO:0032259">
    <property type="term" value="P:methylation"/>
    <property type="evidence" value="ECO:0007669"/>
    <property type="project" value="UniProtKB-KW"/>
</dbReference>
<gene>
    <name evidence="14" type="primary">thyA</name>
    <name evidence="20" type="ORF">C1706_09615</name>
</gene>
<comment type="similarity">
    <text evidence="14">Belongs to the thymidylate synthase family. Bacterial-type ThyA subfamily.</text>
</comment>
<keyword evidence="7 14" id="KW-0545">Nucleotide biosynthesis</keyword>
<dbReference type="NCBIfam" id="NF002497">
    <property type="entry name" value="PRK01827.1-3"/>
    <property type="match status" value="1"/>
</dbReference>
<keyword evidence="10 15" id="KW-0460">Magnesium</keyword>
<evidence type="ECO:0000313" key="20">
    <source>
        <dbReference type="EMBL" id="RXW31802.1"/>
    </source>
</evidence>
<feature type="binding site" evidence="14">
    <location>
        <position position="301"/>
    </location>
    <ligand>
        <name>(6R)-5,10-methylene-5,6,7,8-tetrahydrofolate</name>
        <dbReference type="ChEBI" id="CHEBI:15636"/>
    </ligand>
</feature>
<comment type="caution">
    <text evidence="15">Lacks conserved residue(s) required for the propagation of feature annotation.</text>
</comment>
<dbReference type="FunFam" id="3.90.950.10:FF:000001">
    <property type="entry name" value="dITP/XTP pyrophosphatase"/>
    <property type="match status" value="1"/>
</dbReference>
<dbReference type="GO" id="GO:0000166">
    <property type="term" value="F:nucleotide binding"/>
    <property type="evidence" value="ECO:0007669"/>
    <property type="project" value="UniProtKB-KW"/>
</dbReference>
<evidence type="ECO:0000256" key="15">
    <source>
        <dbReference type="HAMAP-Rule" id="MF_01405"/>
    </source>
</evidence>
<dbReference type="InterPro" id="IPR000398">
    <property type="entry name" value="Thymidylate_synthase"/>
</dbReference>
<dbReference type="NCBIfam" id="TIGR00042">
    <property type="entry name" value="RdgB/HAM1 family non-canonical purine NTP pyrophosphatase"/>
    <property type="match status" value="1"/>
</dbReference>
<dbReference type="AlphaFoldDB" id="A0A4Q2EGW6"/>
<feature type="binding site" evidence="14">
    <location>
        <begin position="376"/>
        <end position="377"/>
    </location>
    <ligand>
        <name>dUMP</name>
        <dbReference type="ChEBI" id="CHEBI:246422"/>
        <note>ligand shared between dimeric partners</note>
    </ligand>
</feature>
<evidence type="ECO:0000259" key="19">
    <source>
        <dbReference type="Pfam" id="PF00303"/>
    </source>
</evidence>
<keyword evidence="3 14" id="KW-0963">Cytoplasm</keyword>
<protein>
    <recommendedName>
        <fullName evidence="14 15">Multifunctional fusion protein</fullName>
    </recommendedName>
    <domain>
        <recommendedName>
            <fullName evidence="15">dITP/XTP pyrophosphatase</fullName>
            <ecNumber evidence="15">3.6.1.66</ecNumber>
        </recommendedName>
        <alternativeName>
            <fullName evidence="15">Non-canonical purine NTP pyrophosphatase</fullName>
        </alternativeName>
        <alternativeName>
            <fullName evidence="15">Non-standard purine NTP pyrophosphatase</fullName>
        </alternativeName>
        <alternativeName>
            <fullName evidence="15">Nucleoside-triphosphate diphosphatase</fullName>
        </alternativeName>
        <alternativeName>
            <fullName evidence="15">Nucleoside-triphosphate pyrophosphatase</fullName>
            <shortName evidence="15">NTPase</shortName>
        </alternativeName>
    </domain>
    <domain>
        <recommendedName>
            <fullName evidence="14">Thymidylate synthase</fullName>
            <shortName evidence="14">TS</shortName>
            <shortName evidence="14">TSase</shortName>
            <ecNumber evidence="14">2.1.1.45</ecNumber>
        </recommendedName>
    </domain>
</protein>
<comment type="catalytic activity">
    <reaction evidence="14">
        <text>dUMP + (6R)-5,10-methylene-5,6,7,8-tetrahydrofolate = 7,8-dihydrofolate + dTMP</text>
        <dbReference type="Rhea" id="RHEA:12104"/>
        <dbReference type="ChEBI" id="CHEBI:15636"/>
        <dbReference type="ChEBI" id="CHEBI:57451"/>
        <dbReference type="ChEBI" id="CHEBI:63528"/>
        <dbReference type="ChEBI" id="CHEBI:246422"/>
        <dbReference type="EC" id="2.1.1.45"/>
    </reaction>
</comment>
<dbReference type="UniPathway" id="UPA00575"/>
<dbReference type="EC" id="2.1.1.45" evidence="14"/>
<dbReference type="OrthoDB" id="9774633at2"/>
<dbReference type="GO" id="GO:0005829">
    <property type="term" value="C:cytosol"/>
    <property type="evidence" value="ECO:0007669"/>
    <property type="project" value="TreeGrafter"/>
</dbReference>
<comment type="subcellular location">
    <subcellularLocation>
        <location evidence="14">Cytoplasm</location>
    </subcellularLocation>
</comment>
<dbReference type="CDD" id="cd00515">
    <property type="entry name" value="HAM1"/>
    <property type="match status" value="1"/>
</dbReference>
<dbReference type="InterPro" id="IPR002637">
    <property type="entry name" value="RdgB/HAM1"/>
</dbReference>
<evidence type="ECO:0000256" key="7">
    <source>
        <dbReference type="ARBA" id="ARBA00022727"/>
    </source>
</evidence>
<accession>A0A4Q2EGW6</accession>
<dbReference type="InterPro" id="IPR029001">
    <property type="entry name" value="ITPase-like_fam"/>
</dbReference>
<proteinExistence type="inferred from homology"/>
<dbReference type="Pfam" id="PF00303">
    <property type="entry name" value="Thymidylat_synt"/>
    <property type="match status" value="1"/>
</dbReference>
<reference evidence="20 21" key="1">
    <citation type="submission" date="2018-01" db="EMBL/GenBank/DDBJ databases">
        <title>Lactibacter flavus gen. nov., sp. nov., a novel bacterium of the family Propionibacteriaceae isolated from raw milk and dairy products.</title>
        <authorList>
            <person name="Wenning M."/>
            <person name="Breitenwieser F."/>
            <person name="Huptas C."/>
            <person name="von Neubeck M."/>
            <person name="Busse H.-J."/>
            <person name="Scherer S."/>
        </authorList>
    </citation>
    <scope>NUCLEOTIDE SEQUENCE [LARGE SCALE GENOMIC DNA]</scope>
    <source>
        <strain evidence="20 21">VG341</strain>
    </source>
</reference>
<dbReference type="GO" id="GO:0006235">
    <property type="term" value="P:dTTP biosynthetic process"/>
    <property type="evidence" value="ECO:0007669"/>
    <property type="project" value="UniProtKB-UniRule"/>
</dbReference>
<dbReference type="SUPFAM" id="SSF55831">
    <property type="entry name" value="Thymidylate synthase/dCMP hydroxymethylase"/>
    <property type="match status" value="1"/>
</dbReference>
<comment type="function">
    <text evidence="15">Pyrophosphatase that catalyzes the hydrolysis of nucleoside triphosphates to their monophosphate derivatives, with a high preference for the non-canonical purine nucleotides XTP (xanthosine triphosphate), dITP (deoxyinosine triphosphate) and ITP. Seems to function as a house-cleaning enzyme that removes non-canonical purine nucleotides from the nucleotide pool, thus preventing their incorporation into DNA/RNA and avoiding chromosomal lesions.</text>
</comment>
<feature type="binding site" evidence="14">
    <location>
        <position position="419"/>
    </location>
    <ligand>
        <name>(6R)-5,10-methylene-5,6,7,8-tetrahydrofolate</name>
        <dbReference type="ChEBI" id="CHEBI:15636"/>
    </ligand>
</feature>
<dbReference type="InterPro" id="IPR023451">
    <property type="entry name" value="Thymidate_synth/dCMP_Mease_dom"/>
</dbReference>
<evidence type="ECO:0000256" key="5">
    <source>
        <dbReference type="ARBA" id="ARBA00022679"/>
    </source>
</evidence>
<evidence type="ECO:0000256" key="16">
    <source>
        <dbReference type="PROSITE-ProRule" id="PRU10016"/>
    </source>
</evidence>
<dbReference type="NCBIfam" id="NF002499">
    <property type="entry name" value="PRK01827.1-5"/>
    <property type="match status" value="1"/>
</dbReference>
<evidence type="ECO:0000313" key="21">
    <source>
        <dbReference type="Proteomes" id="UP000290624"/>
    </source>
</evidence>
<comment type="function">
    <text evidence="14">Catalyzes the reductive methylation of 2'-deoxyuridine-5'-monophosphate (dUMP) to 2'-deoxythymidine-5'-monophosphate (dTMP) while utilizing 5,10-methylenetetrahydrofolate (mTHF) as the methyl donor and reductant in the reaction, yielding dihydrofolate (DHF) as a by-product. This enzymatic reaction provides an intracellular de novo source of dTMP, an essential precursor for DNA biosynthesis.</text>
</comment>
<dbReference type="InterPro" id="IPR045097">
    <property type="entry name" value="Thymidate_synth/dCMP_Mease"/>
</dbReference>
<feature type="binding site" evidence="15">
    <location>
        <begin position="179"/>
        <end position="182"/>
    </location>
    <ligand>
        <name>substrate</name>
    </ligand>
</feature>
<comment type="subunit">
    <text evidence="2 14">Homodimer.</text>
</comment>
<dbReference type="Pfam" id="PF01725">
    <property type="entry name" value="Ham1p_like"/>
    <property type="match status" value="1"/>
</dbReference>
<evidence type="ECO:0000256" key="17">
    <source>
        <dbReference type="RuleBase" id="RU003781"/>
    </source>
</evidence>
<feature type="active site" description="Nucleophile" evidence="14">
    <location>
        <position position="396"/>
    </location>
</feature>
<dbReference type="Gene3D" id="3.90.950.10">
    <property type="match status" value="1"/>
</dbReference>
<dbReference type="NCBIfam" id="TIGR03284">
    <property type="entry name" value="thym_sym"/>
    <property type="match status" value="2"/>
</dbReference>
<feature type="binding site" evidence="14">
    <location>
        <position position="513"/>
    </location>
    <ligand>
        <name>(6R)-5,10-methylene-5,6,7,8-tetrahydrofolate</name>
        <dbReference type="ChEBI" id="CHEBI:15636"/>
    </ligand>
</feature>
<feature type="binding site" description="in other chain" evidence="14">
    <location>
        <position position="271"/>
    </location>
    <ligand>
        <name>dUMP</name>
        <dbReference type="ChEBI" id="CHEBI:246422"/>
        <note>ligand shared between dimeric partners</note>
    </ligand>
</feature>
<comment type="catalytic activity">
    <reaction evidence="13 15">
        <text>XTP + H2O = XMP + diphosphate + H(+)</text>
        <dbReference type="Rhea" id="RHEA:28610"/>
        <dbReference type="ChEBI" id="CHEBI:15377"/>
        <dbReference type="ChEBI" id="CHEBI:15378"/>
        <dbReference type="ChEBI" id="CHEBI:33019"/>
        <dbReference type="ChEBI" id="CHEBI:57464"/>
        <dbReference type="ChEBI" id="CHEBI:61314"/>
        <dbReference type="EC" id="3.6.1.66"/>
    </reaction>
</comment>
<comment type="catalytic activity">
    <reaction evidence="12 15">
        <text>dITP + H2O = dIMP + diphosphate + H(+)</text>
        <dbReference type="Rhea" id="RHEA:28342"/>
        <dbReference type="ChEBI" id="CHEBI:15377"/>
        <dbReference type="ChEBI" id="CHEBI:15378"/>
        <dbReference type="ChEBI" id="CHEBI:33019"/>
        <dbReference type="ChEBI" id="CHEBI:61194"/>
        <dbReference type="ChEBI" id="CHEBI:61382"/>
        <dbReference type="EC" id="3.6.1.66"/>
    </reaction>
</comment>
<feature type="region of interest" description="Disordered" evidence="18">
    <location>
        <begin position="1"/>
        <end position="20"/>
    </location>
</feature>
<feature type="binding site" description="in other chain" evidence="14">
    <location>
        <position position="427"/>
    </location>
    <ligand>
        <name>dUMP</name>
        <dbReference type="ChEBI" id="CHEBI:246422"/>
        <note>ligand shared between dimeric partners</note>
    </ligand>
</feature>
<evidence type="ECO:0000256" key="2">
    <source>
        <dbReference type="ARBA" id="ARBA00011738"/>
    </source>
</evidence>
<comment type="cofactor">
    <cofactor evidence="15">
        <name>Mg(2+)</name>
        <dbReference type="ChEBI" id="CHEBI:18420"/>
    </cofactor>
    <text evidence="15">Binds 1 Mg(2+) ion per subunit.</text>
</comment>
<sequence length="514" mass="55848">MSGVSTRGGRHSAGRGRHRRVGAMQQRVVLATHNAKKLAELRRILHGAGVDAEVVGLEEIGEYAEPAETERTFEGNALIKARAAAEATGLPALADDSGLEVDALGGMPGVRSARWAGGHGDDAENLALVLRQIDDVDDPERTGRFVCAVALVMPDGTEHVERATMEGRLAREPRGTNGFGYDPAFIPEGYDQTTAELTPQAKDAISHRGKALRATVAPLAAALGQTSVVGASASGAWGQAARTEGVANQADAQYLALLRHIVEDGVQKSDRTGTGTLSVFGHQMRFDLSQGFPLLTTKKLHTRSIFGELLWFLRGDTNIGWLHDNRITIWDEWADEAGDLGPIYGAQWRRWEAPDGRRIDQLADVIEQIRVNPDSRRLVVAAWNPADVGAMALPPCHLLFQFFVADGRLSCQMYQRSADVFLGVPFNIASYALLTQMIAQVVGLQPGEFVHTLGDAHLYLNHLDQAREQLTREPRPLPTVRLNPDVTTIDGFELSDIELIGYDPHPTIKAPIAV</sequence>
<keyword evidence="9 15" id="KW-0378">Hydrolase</keyword>
<feature type="binding site" evidence="15">
    <location>
        <begin position="207"/>
        <end position="208"/>
    </location>
    <ligand>
        <name>substrate</name>
    </ligand>
</feature>
<dbReference type="GO" id="GO:0004799">
    <property type="term" value="F:thymidylate synthase activity"/>
    <property type="evidence" value="ECO:0007669"/>
    <property type="project" value="UniProtKB-UniRule"/>
</dbReference>
<dbReference type="PRINTS" id="PR00108">
    <property type="entry name" value="THYMDSNTHASE"/>
</dbReference>
<feature type="active site" description="Proton acceptor" evidence="15">
    <location>
        <position position="96"/>
    </location>
</feature>
<keyword evidence="11 15" id="KW-0546">Nucleotide metabolism</keyword>
<dbReference type="GO" id="GO:0036222">
    <property type="term" value="F:XTP diphosphatase activity"/>
    <property type="evidence" value="ECO:0007669"/>
    <property type="project" value="UniProtKB-UniRule"/>
</dbReference>
<dbReference type="GO" id="GO:0046872">
    <property type="term" value="F:metal ion binding"/>
    <property type="evidence" value="ECO:0007669"/>
    <property type="project" value="UniProtKB-KW"/>
</dbReference>
<dbReference type="InterPro" id="IPR036926">
    <property type="entry name" value="Thymidate_synth/dCMP_Mease_sf"/>
</dbReference>
<organism evidence="20 21">
    <name type="scientific">Propioniciclava flava</name>
    <dbReference type="NCBI Taxonomy" id="2072026"/>
    <lineage>
        <taxon>Bacteria</taxon>
        <taxon>Bacillati</taxon>
        <taxon>Actinomycetota</taxon>
        <taxon>Actinomycetes</taxon>
        <taxon>Propionibacteriales</taxon>
        <taxon>Propionibacteriaceae</taxon>
        <taxon>Propioniciclava</taxon>
    </lineage>
</organism>
<dbReference type="EMBL" id="PPCV01000006">
    <property type="protein sequence ID" value="RXW31802.1"/>
    <property type="molecule type" value="Genomic_DNA"/>
</dbReference>
<keyword evidence="21" id="KW-1185">Reference proteome</keyword>
<keyword evidence="4 14" id="KW-0489">Methyltransferase</keyword>
<comment type="catalytic activity">
    <reaction evidence="15">
        <text>ITP + H2O = IMP + diphosphate + H(+)</text>
        <dbReference type="Rhea" id="RHEA:29399"/>
        <dbReference type="ChEBI" id="CHEBI:15377"/>
        <dbReference type="ChEBI" id="CHEBI:15378"/>
        <dbReference type="ChEBI" id="CHEBI:33019"/>
        <dbReference type="ChEBI" id="CHEBI:58053"/>
        <dbReference type="ChEBI" id="CHEBI:61402"/>
        <dbReference type="EC" id="3.6.1.66"/>
    </reaction>
</comment>
<dbReference type="GO" id="GO:0006231">
    <property type="term" value="P:dTMP biosynthetic process"/>
    <property type="evidence" value="ECO:0007669"/>
    <property type="project" value="UniProtKB-UniRule"/>
</dbReference>
<dbReference type="SUPFAM" id="SSF52972">
    <property type="entry name" value="ITPase-like"/>
    <property type="match status" value="1"/>
</dbReference>